<reference evidence="15 16" key="1">
    <citation type="journal article" date="2021" name="Sci. Rep.">
        <title>The distribution of antibiotic resistance genes in chicken gut microbiota commensals.</title>
        <authorList>
            <person name="Juricova H."/>
            <person name="Matiasovicova J."/>
            <person name="Kubasova T."/>
            <person name="Cejkova D."/>
            <person name="Rychlik I."/>
        </authorList>
    </citation>
    <scope>NUCLEOTIDE SEQUENCE [LARGE SCALE GENOMIC DNA]</scope>
    <source>
        <strain evidence="15 16">An574</strain>
    </source>
</reference>
<keyword evidence="16" id="KW-1185">Reference proteome</keyword>
<comment type="caution">
    <text evidence="15">The sequence shown here is derived from an EMBL/GenBank/DDBJ whole genome shotgun (WGS) entry which is preliminary data.</text>
</comment>
<evidence type="ECO:0000256" key="7">
    <source>
        <dbReference type="ARBA" id="ARBA00022741"/>
    </source>
</evidence>
<dbReference type="Gene3D" id="3.10.20.70">
    <property type="entry name" value="Glutamine synthetase, N-terminal domain"/>
    <property type="match status" value="1"/>
</dbReference>
<dbReference type="Pfam" id="PF00120">
    <property type="entry name" value="Gln-synt_C"/>
    <property type="match status" value="1"/>
</dbReference>
<evidence type="ECO:0000259" key="14">
    <source>
        <dbReference type="PROSITE" id="PS51987"/>
    </source>
</evidence>
<comment type="subcellular location">
    <subcellularLocation>
        <location evidence="1">Cytoplasm</location>
    </subcellularLocation>
</comment>
<protein>
    <recommendedName>
        <fullName evidence="4">Glutamine synthetase</fullName>
        <ecNumber evidence="3">6.3.1.2</ecNumber>
    </recommendedName>
    <alternativeName>
        <fullName evidence="10">Glutamate--ammonia ligase</fullName>
    </alternativeName>
    <alternativeName>
        <fullName evidence="9">Glutamine synthetase I alpha</fullName>
    </alternativeName>
</protein>
<evidence type="ECO:0000256" key="9">
    <source>
        <dbReference type="ARBA" id="ARBA00030136"/>
    </source>
</evidence>
<dbReference type="EC" id="6.3.1.2" evidence="3"/>
<name>A0ABS2GYW5_9LACO</name>
<evidence type="ECO:0000259" key="13">
    <source>
        <dbReference type="PROSITE" id="PS51986"/>
    </source>
</evidence>
<dbReference type="Proteomes" id="UP000785625">
    <property type="component" value="Unassembled WGS sequence"/>
</dbReference>
<dbReference type="InterPro" id="IPR008146">
    <property type="entry name" value="Gln_synth_cat_dom"/>
</dbReference>
<evidence type="ECO:0000313" key="15">
    <source>
        <dbReference type="EMBL" id="MBM6940526.1"/>
    </source>
</evidence>
<sequence length="441" mass="48666">MLTADDVKKIVKDEDVHYLRMSFTDALGALKNIEIPISLLDDALDNQIKIDGSSIAGFLPIEHADMYLYPDPASFVIYPWTSGRDKTAALICDVYNVDGTPFAGDPRGILKKNLAAVNKMGFDALNVGAEPEFFLFKRDENGRPTMTVNDDAFYFDTEPKDEGEACRRDIANVLTDMGFKIEAAHHEAAAGQHEIDFRFDDALHTADKIQYFKLVVREIAKQHGLAATFMPKPITGINGSGMHMNQSLFKDGQNAFDDPNGFKGLSDTARSYLAGLLKHAPAFTAVANPTINSYKRLVPGYEAPTYIAWATDNRTPLVRIPAGRGKVARLELRSGDPSANPYIFIAAILAAGADGIKNELTAPDPVERNIYEMNAAERDEANINELPGSLEQAIANLEADKELVSALGDEYVKTFARFKKDEIAEYKTNVTNWEHKEYFGA</sequence>
<evidence type="ECO:0000256" key="8">
    <source>
        <dbReference type="ARBA" id="ARBA00022840"/>
    </source>
</evidence>
<dbReference type="RefSeq" id="WP_204784861.1">
    <property type="nucleotide sequence ID" value="NZ_CALVGD010000045.1"/>
</dbReference>
<gene>
    <name evidence="15" type="primary">glnA</name>
    <name evidence="15" type="ORF">H5975_03310</name>
</gene>
<dbReference type="InterPro" id="IPR027303">
    <property type="entry name" value="Gln_synth_gly_rich_site"/>
</dbReference>
<dbReference type="SUPFAM" id="SSF55931">
    <property type="entry name" value="Glutamine synthetase/guanido kinase"/>
    <property type="match status" value="1"/>
</dbReference>
<organism evidence="15 16">
    <name type="scientific">Limosilactobacillus coleohominis</name>
    <dbReference type="NCBI Taxonomy" id="181675"/>
    <lineage>
        <taxon>Bacteria</taxon>
        <taxon>Bacillati</taxon>
        <taxon>Bacillota</taxon>
        <taxon>Bacilli</taxon>
        <taxon>Lactobacillales</taxon>
        <taxon>Lactobacillaceae</taxon>
        <taxon>Limosilactobacillus</taxon>
    </lineage>
</organism>
<dbReference type="PANTHER" id="PTHR43407:SF1">
    <property type="entry name" value="LENGSIN"/>
    <property type="match status" value="1"/>
</dbReference>
<dbReference type="PROSITE" id="PS00181">
    <property type="entry name" value="GLNA_ATP"/>
    <property type="match status" value="1"/>
</dbReference>
<dbReference type="InterPro" id="IPR008147">
    <property type="entry name" value="Gln_synt_N"/>
</dbReference>
<dbReference type="SUPFAM" id="SSF54368">
    <property type="entry name" value="Glutamine synthetase, N-terminal domain"/>
    <property type="match status" value="1"/>
</dbReference>
<evidence type="ECO:0000256" key="11">
    <source>
        <dbReference type="PROSITE-ProRule" id="PRU01330"/>
    </source>
</evidence>
<dbReference type="PANTHER" id="PTHR43407">
    <property type="entry name" value="GLUTAMINE SYNTHETASE"/>
    <property type="match status" value="1"/>
</dbReference>
<evidence type="ECO:0000256" key="10">
    <source>
        <dbReference type="ARBA" id="ARBA00030668"/>
    </source>
</evidence>
<evidence type="ECO:0000256" key="2">
    <source>
        <dbReference type="ARBA" id="ARBA00009897"/>
    </source>
</evidence>
<dbReference type="InterPro" id="IPR004809">
    <property type="entry name" value="Gln_synth_I"/>
</dbReference>
<dbReference type="PROSITE" id="PS51986">
    <property type="entry name" value="GS_BETA_GRASP"/>
    <property type="match status" value="1"/>
</dbReference>
<dbReference type="NCBIfam" id="TIGR00653">
    <property type="entry name" value="GlnA"/>
    <property type="match status" value="1"/>
</dbReference>
<feature type="domain" description="GS catalytic" evidence="14">
    <location>
        <begin position="106"/>
        <end position="441"/>
    </location>
</feature>
<comment type="similarity">
    <text evidence="2 11 12">Belongs to the glutamine synthetase family.</text>
</comment>
<dbReference type="Pfam" id="PF03951">
    <property type="entry name" value="Gln-synt_N"/>
    <property type="match status" value="1"/>
</dbReference>
<evidence type="ECO:0000256" key="4">
    <source>
        <dbReference type="ARBA" id="ARBA00021364"/>
    </source>
</evidence>
<dbReference type="SMART" id="SM01230">
    <property type="entry name" value="Gln-synt_C"/>
    <property type="match status" value="1"/>
</dbReference>
<accession>A0ABS2GYW5</accession>
<dbReference type="InterPro" id="IPR014746">
    <property type="entry name" value="Gln_synth/guanido_kin_cat_dom"/>
</dbReference>
<proteinExistence type="inferred from homology"/>
<dbReference type="Gene3D" id="3.30.590.10">
    <property type="entry name" value="Glutamine synthetase/guanido kinase, catalytic domain"/>
    <property type="match status" value="1"/>
</dbReference>
<evidence type="ECO:0000313" key="16">
    <source>
        <dbReference type="Proteomes" id="UP000785625"/>
    </source>
</evidence>
<dbReference type="EMBL" id="JACJKU010000021">
    <property type="protein sequence ID" value="MBM6940526.1"/>
    <property type="molecule type" value="Genomic_DNA"/>
</dbReference>
<dbReference type="PROSITE" id="PS51987">
    <property type="entry name" value="GS_CATALYTIC"/>
    <property type="match status" value="1"/>
</dbReference>
<evidence type="ECO:0000256" key="6">
    <source>
        <dbReference type="ARBA" id="ARBA00022598"/>
    </source>
</evidence>
<keyword evidence="5" id="KW-0963">Cytoplasm</keyword>
<evidence type="ECO:0000256" key="12">
    <source>
        <dbReference type="RuleBase" id="RU000384"/>
    </source>
</evidence>
<dbReference type="InterPro" id="IPR036651">
    <property type="entry name" value="Gln_synt_N_sf"/>
</dbReference>
<keyword evidence="8" id="KW-0067">ATP-binding</keyword>
<keyword evidence="6 15" id="KW-0436">Ligase</keyword>
<evidence type="ECO:0000256" key="1">
    <source>
        <dbReference type="ARBA" id="ARBA00004496"/>
    </source>
</evidence>
<feature type="domain" description="GS beta-grasp" evidence="13">
    <location>
        <begin position="14"/>
        <end position="99"/>
    </location>
</feature>
<evidence type="ECO:0000256" key="3">
    <source>
        <dbReference type="ARBA" id="ARBA00012937"/>
    </source>
</evidence>
<keyword evidence="7" id="KW-0547">Nucleotide-binding</keyword>
<evidence type="ECO:0000256" key="5">
    <source>
        <dbReference type="ARBA" id="ARBA00022490"/>
    </source>
</evidence>
<dbReference type="GO" id="GO:0004356">
    <property type="term" value="F:glutamine synthetase activity"/>
    <property type="evidence" value="ECO:0007669"/>
    <property type="project" value="UniProtKB-EC"/>
</dbReference>